<organism evidence="1 2">
    <name type="scientific">Stieleria maiorica</name>
    <dbReference type="NCBI Taxonomy" id="2795974"/>
    <lineage>
        <taxon>Bacteria</taxon>
        <taxon>Pseudomonadati</taxon>
        <taxon>Planctomycetota</taxon>
        <taxon>Planctomycetia</taxon>
        <taxon>Pirellulales</taxon>
        <taxon>Pirellulaceae</taxon>
        <taxon>Stieleria</taxon>
    </lineage>
</organism>
<keyword evidence="2" id="KW-1185">Reference proteome</keyword>
<dbReference type="Proteomes" id="UP000321353">
    <property type="component" value="Chromosome"/>
</dbReference>
<dbReference type="EMBL" id="CP036264">
    <property type="protein sequence ID" value="QEG02430.1"/>
    <property type="molecule type" value="Genomic_DNA"/>
</dbReference>
<reference evidence="1 2" key="1">
    <citation type="submission" date="2019-02" db="EMBL/GenBank/DDBJ databases">
        <title>Planctomycetal bacteria perform biofilm scaping via a novel small molecule.</title>
        <authorList>
            <person name="Jeske O."/>
            <person name="Boedeker C."/>
            <person name="Wiegand S."/>
            <person name="Breitling P."/>
            <person name="Kallscheuer N."/>
            <person name="Jogler M."/>
            <person name="Rohde M."/>
            <person name="Petersen J."/>
            <person name="Medema M.H."/>
            <person name="Surup F."/>
            <person name="Jogler C."/>
        </authorList>
    </citation>
    <scope>NUCLEOTIDE SEQUENCE [LARGE SCALE GENOMIC DNA]</scope>
    <source>
        <strain evidence="1 2">Mal15</strain>
    </source>
</reference>
<gene>
    <name evidence="1" type="ORF">Mal15_65510</name>
</gene>
<dbReference type="RefSeq" id="WP_147871371.1">
    <property type="nucleotide sequence ID" value="NZ_CP036264.1"/>
</dbReference>
<name>A0A5B9MPX0_9BACT</name>
<dbReference type="AlphaFoldDB" id="A0A5B9MPX0"/>
<dbReference type="Gene3D" id="2.60.120.380">
    <property type="match status" value="1"/>
</dbReference>
<protein>
    <recommendedName>
        <fullName evidence="3">Serine protease</fullName>
    </recommendedName>
</protein>
<dbReference type="KEGG" id="smam:Mal15_65510"/>
<sequence length="574" mass="61279">MIGLIHNQWASAGVATLARAWWLALIRKPERAARLRVPLTWAVFAFCVGASQPAQAQLKLDRLFPPAVAAGSESEISAEGKFPNWPVEVDCDRADVEILPGKDSGKFTIKIPENSPPGVAWVRFYDDQSASQLQPLIVAPLSVTTETEPNDNRDAAQSVSMPAVITGRLAKGGDSDAYRVSLKAGQQLVASVTANQLLASPMDAVLQLTDLRGNVLAQVDDVRGLDPQLVYRSESDQDALVRIFAFPETPNSTIGFSGSSSYVYVCELTTGPFLDHLVVSGASPLAFGYNLPEPCTVDVLPATRIAPAGGSISGGLGWAWDLRPADTEVQLHHGDEFDGTLPAVLTGHITGPKQSHTVSFAGVKGTKYRAEVRSKADGYLLDAKLTVTDQNSGSMLASNDDISRDNVDAGVDFTAKEDGIVDVTVSDMIDGFGPRHFYQLTIRESRPECRLTLADDHFVLPRDKPLEIPVTIERSSGFGDKLQITASGLPPGVVVENVISEPKGDTSKSVKLKLTVGEGAAGHATFQIIGTSLDSDSKPTDRTVTATFPLRPSLSPSEFWLTIPPAPADGKSSN</sequence>
<evidence type="ECO:0000313" key="1">
    <source>
        <dbReference type="EMBL" id="QEG02430.1"/>
    </source>
</evidence>
<accession>A0A5B9MPX0</accession>
<proteinExistence type="predicted"/>
<evidence type="ECO:0008006" key="3">
    <source>
        <dbReference type="Google" id="ProtNLM"/>
    </source>
</evidence>
<evidence type="ECO:0000313" key="2">
    <source>
        <dbReference type="Proteomes" id="UP000321353"/>
    </source>
</evidence>